<comment type="caution">
    <text evidence="3">The sequence shown here is derived from an EMBL/GenBank/DDBJ whole genome shotgun (WGS) entry which is preliminary data.</text>
</comment>
<feature type="domain" description="FAD-binding" evidence="2">
    <location>
        <begin position="15"/>
        <end position="186"/>
    </location>
</feature>
<accession>A0ABS1NN50</accession>
<dbReference type="RefSeq" id="WP_201881143.1">
    <property type="nucleotide sequence ID" value="NZ_JAERRF010000029.1"/>
</dbReference>
<comment type="similarity">
    <text evidence="1">Belongs to the flavin-dependent halogenase family. Bacterial tryptophan halogenase subfamily.</text>
</comment>
<dbReference type="EMBL" id="JAERRF010000029">
    <property type="protein sequence ID" value="MBL1101525.1"/>
    <property type="molecule type" value="Genomic_DNA"/>
</dbReference>
<dbReference type="Proteomes" id="UP000634229">
    <property type="component" value="Unassembled WGS sequence"/>
</dbReference>
<dbReference type="Gene3D" id="3.50.50.60">
    <property type="entry name" value="FAD/NAD(P)-binding domain"/>
    <property type="match status" value="1"/>
</dbReference>
<dbReference type="SUPFAM" id="SSF51905">
    <property type="entry name" value="FAD/NAD(P)-binding domain"/>
    <property type="match status" value="1"/>
</dbReference>
<evidence type="ECO:0000313" key="3">
    <source>
        <dbReference type="EMBL" id="MBL1101525.1"/>
    </source>
</evidence>
<dbReference type="PANTHER" id="PTHR43747:SF1">
    <property type="entry name" value="SLR1998 PROTEIN"/>
    <property type="match status" value="1"/>
</dbReference>
<protein>
    <submittedName>
        <fullName evidence="3">Tryptophan 7-halogenase</fullName>
    </submittedName>
</protein>
<organism evidence="3 4">
    <name type="scientific">Streptomyces coffeae</name>
    <dbReference type="NCBI Taxonomy" id="621382"/>
    <lineage>
        <taxon>Bacteria</taxon>
        <taxon>Bacillati</taxon>
        <taxon>Actinomycetota</taxon>
        <taxon>Actinomycetes</taxon>
        <taxon>Kitasatosporales</taxon>
        <taxon>Streptomycetaceae</taxon>
        <taxon>Streptomyces</taxon>
    </lineage>
</organism>
<proteinExistence type="inferred from homology"/>
<keyword evidence="4" id="KW-1185">Reference proteome</keyword>
<evidence type="ECO:0000259" key="2">
    <source>
        <dbReference type="Pfam" id="PF01494"/>
    </source>
</evidence>
<sequence>MTRGPGSDRPPCGRFEVIVAGGGPAGAVAALALARAGRRVLLLDGQADTPAFKVGETLPPAAGPLLRDLGLLSGFTADGHLVCVGTDASWGSAALHERSHLFDPHGHGWHLDRSRFDAFLRGAAVAAGACLRQATVMRQVGEAGHRRLLVREHGVVRELPCEWIVDATGRRAVIGRRRAVRLRQDRLVAAFVVLDRRLPGACSGRSADQELRTIVEAAPAGWWYTVRVPAGRLVAYLTDIDLVGTDLRTSAGFLDRAARTRHVRLRLDGYDLTRPAVPRWSPAHGLRLTPPAGPGWVAAGDAALAVDPLSSQGILTAMHTGAWAGQVVDLCLSGQTGAIAAYCAFVDRVVDAYHQHHAESYRHERRWEGAPFWQRRH</sequence>
<dbReference type="PANTHER" id="PTHR43747">
    <property type="entry name" value="FAD-BINDING PROTEIN"/>
    <property type="match status" value="1"/>
</dbReference>
<dbReference type="PRINTS" id="PR00420">
    <property type="entry name" value="RNGMNOXGNASE"/>
</dbReference>
<gene>
    <name evidence="3" type="ORF">JK363_33710</name>
</gene>
<evidence type="ECO:0000256" key="1">
    <source>
        <dbReference type="ARBA" id="ARBA00038396"/>
    </source>
</evidence>
<reference evidence="3 4" key="1">
    <citation type="submission" date="2021-01" db="EMBL/GenBank/DDBJ databases">
        <title>WGS of actinomycetes isolated from Thailand.</title>
        <authorList>
            <person name="Thawai C."/>
        </authorList>
    </citation>
    <scope>NUCLEOTIDE SEQUENCE [LARGE SCALE GENOMIC DNA]</scope>
    <source>
        <strain evidence="3 4">CA1R205</strain>
    </source>
</reference>
<dbReference type="InterPro" id="IPR002938">
    <property type="entry name" value="FAD-bd"/>
</dbReference>
<dbReference type="InterPro" id="IPR050816">
    <property type="entry name" value="Flavin-dep_Halogenase_NPB"/>
</dbReference>
<dbReference type="Gene3D" id="3.30.9.100">
    <property type="match status" value="1"/>
</dbReference>
<dbReference type="InterPro" id="IPR036188">
    <property type="entry name" value="FAD/NAD-bd_sf"/>
</dbReference>
<dbReference type="Pfam" id="PF01494">
    <property type="entry name" value="FAD_binding_3"/>
    <property type="match status" value="1"/>
</dbReference>
<name>A0ABS1NN50_9ACTN</name>
<evidence type="ECO:0000313" key="4">
    <source>
        <dbReference type="Proteomes" id="UP000634229"/>
    </source>
</evidence>